<evidence type="ECO:0000256" key="3">
    <source>
        <dbReference type="ARBA" id="ARBA00012438"/>
    </source>
</evidence>
<keyword evidence="6" id="KW-0808">Transferase</keyword>
<sequence>MQRGRAKPASMDAPAAASPLTNSPRRIARWLEQDRAGGRFYAALEAGTALLLLVVLAASYAFLRGVSAPGKMVPPPLMALLLVVNLIPAIALMVLFSRRLALRRAERSGLGSGRLHVRLVALFSVIAAVPTVLVAIFASLLLQSGLEFWFSNKARGMLENTVQLARSTYEREVNDVAGNTLAMSTDLAAFLHALPIEDPRFADYFARTQVYQRGLSEAMLFNIGKDGQIRTFAIVSPYERQLDKAVNAAMVKQLANRTFVEVSSKDRIGALIKVDYSPAPYLYAAQIYDPAFRSQMRQANDVLADYRTLLVRSRNNQLKFNAALLLGSLLIVGLAIFFALSIADRLVRPLGQLVGAAGRIEEGDFSTRVVEDKSDDEIGLLAAAFNRMTGRLEEQTGDLKSANTQLDLRRAFIEAVLSSVTAGVVAIDRDRRVSLINRSAEELLRRGSGEPEGQPLAELSEELDEFLRTEQREAQVQVAAAESGQRTLAVKRSRTQDGFVLTFDDITDQLSDQRRAAWSDIARRIAHEIKNPLTPIQLAAERLQRRYGGEIKTDPDTFQRLTETIVRQVGDLRRMVDEFSNFARMPKPVFREENLHDIARTALFLHEVAHPGISFTLDPPTGALRMVCDRRQLGQALTNVVKNAVEAIDARRSRGDQSLEGDRVALALRESDENIVIDVTDTGVGLPEDRERLTEPYMTTRVRGTGLGLAIVKKIVEEHGGEIAFLDRRGGGTHVRIAFDRQRLAALAQADEGADDRQDNGSATDGDATPRRRTDESEER</sequence>
<dbReference type="Pfam" id="PF00512">
    <property type="entry name" value="HisKA"/>
    <property type="match status" value="1"/>
</dbReference>
<evidence type="ECO:0000256" key="6">
    <source>
        <dbReference type="ARBA" id="ARBA00022679"/>
    </source>
</evidence>
<dbReference type="Proteomes" id="UP000274661">
    <property type="component" value="Unassembled WGS sequence"/>
</dbReference>
<dbReference type="Gene3D" id="1.10.287.130">
    <property type="match status" value="1"/>
</dbReference>
<comment type="caution">
    <text evidence="18">The sequence shown here is derived from an EMBL/GenBank/DDBJ whole genome shotgun (WGS) entry which is preliminary data.</text>
</comment>
<dbReference type="Pfam" id="PF02518">
    <property type="entry name" value="HATPase_c"/>
    <property type="match status" value="1"/>
</dbReference>
<accession>A0A429VBA3</accession>
<keyword evidence="5" id="KW-0597">Phosphoprotein</keyword>
<dbReference type="Gene3D" id="3.30.450.20">
    <property type="entry name" value="PAS domain"/>
    <property type="match status" value="1"/>
</dbReference>
<dbReference type="InterPro" id="IPR005467">
    <property type="entry name" value="His_kinase_dom"/>
</dbReference>
<feature type="region of interest" description="Disordered" evidence="14">
    <location>
        <begin position="1"/>
        <end position="20"/>
    </location>
</feature>
<dbReference type="GO" id="GO:0006355">
    <property type="term" value="P:regulation of DNA-templated transcription"/>
    <property type="evidence" value="ECO:0007669"/>
    <property type="project" value="InterPro"/>
</dbReference>
<dbReference type="Gene3D" id="6.10.340.10">
    <property type="match status" value="1"/>
</dbReference>
<keyword evidence="9 18" id="KW-0418">Kinase</keyword>
<dbReference type="InterPro" id="IPR036097">
    <property type="entry name" value="HisK_dim/P_sf"/>
</dbReference>
<dbReference type="InterPro" id="IPR036890">
    <property type="entry name" value="HATPase_C_sf"/>
</dbReference>
<feature type="transmembrane region" description="Helical" evidence="15">
    <location>
        <begin position="40"/>
        <end position="63"/>
    </location>
</feature>
<feature type="compositionally biased region" description="Low complexity" evidence="14">
    <location>
        <begin position="7"/>
        <end position="19"/>
    </location>
</feature>
<dbReference type="SUPFAM" id="SSF55785">
    <property type="entry name" value="PYP-like sensor domain (PAS domain)"/>
    <property type="match status" value="1"/>
</dbReference>
<feature type="region of interest" description="Disordered" evidence="14">
    <location>
        <begin position="748"/>
        <end position="780"/>
    </location>
</feature>
<dbReference type="SUPFAM" id="SSF158472">
    <property type="entry name" value="HAMP domain-like"/>
    <property type="match status" value="1"/>
</dbReference>
<dbReference type="OrthoDB" id="9776727at2"/>
<dbReference type="Pfam" id="PF19312">
    <property type="entry name" value="NtrY_N"/>
    <property type="match status" value="1"/>
</dbReference>
<dbReference type="AlphaFoldDB" id="A0A429VBA3"/>
<dbReference type="SMART" id="SM00387">
    <property type="entry name" value="HATPase_c"/>
    <property type="match status" value="1"/>
</dbReference>
<feature type="transmembrane region" description="Helical" evidence="15">
    <location>
        <begin position="117"/>
        <end position="142"/>
    </location>
</feature>
<keyword evidence="7 15" id="KW-0812">Transmembrane</keyword>
<keyword evidence="12" id="KW-0902">Two-component regulatory system</keyword>
<keyword evidence="4" id="KW-1003">Cell membrane</keyword>
<evidence type="ECO:0000256" key="4">
    <source>
        <dbReference type="ARBA" id="ARBA00022475"/>
    </source>
</evidence>
<dbReference type="InterPro" id="IPR003594">
    <property type="entry name" value="HATPase_dom"/>
</dbReference>
<dbReference type="EC" id="2.7.13.3" evidence="3"/>
<evidence type="ECO:0000256" key="14">
    <source>
        <dbReference type="SAM" id="MobiDB-lite"/>
    </source>
</evidence>
<evidence type="ECO:0000256" key="11">
    <source>
        <dbReference type="ARBA" id="ARBA00022989"/>
    </source>
</evidence>
<dbReference type="SUPFAM" id="SSF55874">
    <property type="entry name" value="ATPase domain of HSP90 chaperone/DNA topoisomerase II/histidine kinase"/>
    <property type="match status" value="1"/>
</dbReference>
<keyword evidence="10" id="KW-0067">ATP-binding</keyword>
<evidence type="ECO:0000313" key="19">
    <source>
        <dbReference type="Proteomes" id="UP000274661"/>
    </source>
</evidence>
<dbReference type="Pfam" id="PF00672">
    <property type="entry name" value="HAMP"/>
    <property type="match status" value="1"/>
</dbReference>
<evidence type="ECO:0000259" key="17">
    <source>
        <dbReference type="PROSITE" id="PS50885"/>
    </source>
</evidence>
<dbReference type="InterPro" id="IPR045671">
    <property type="entry name" value="NtrY-like_N"/>
</dbReference>
<feature type="domain" description="Histidine kinase" evidence="16">
    <location>
        <begin position="524"/>
        <end position="743"/>
    </location>
</feature>
<dbReference type="PANTHER" id="PTHR43065:SF10">
    <property type="entry name" value="PEROXIDE STRESS-ACTIVATED HISTIDINE KINASE MAK3"/>
    <property type="match status" value="1"/>
</dbReference>
<evidence type="ECO:0000256" key="15">
    <source>
        <dbReference type="SAM" id="Phobius"/>
    </source>
</evidence>
<dbReference type="InterPro" id="IPR017232">
    <property type="entry name" value="NtrY"/>
</dbReference>
<feature type="domain" description="HAMP" evidence="17">
    <location>
        <begin position="344"/>
        <end position="397"/>
    </location>
</feature>
<dbReference type="GO" id="GO:0005524">
    <property type="term" value="F:ATP binding"/>
    <property type="evidence" value="ECO:0007669"/>
    <property type="project" value="UniProtKB-KW"/>
</dbReference>
<dbReference type="InterPro" id="IPR013767">
    <property type="entry name" value="PAS_fold"/>
</dbReference>
<dbReference type="EMBL" id="RWJF01000001">
    <property type="protein sequence ID" value="RST31107.1"/>
    <property type="molecule type" value="Genomic_DNA"/>
</dbReference>
<dbReference type="InterPro" id="IPR000014">
    <property type="entry name" value="PAS"/>
</dbReference>
<dbReference type="CDD" id="cd00130">
    <property type="entry name" value="PAS"/>
    <property type="match status" value="1"/>
</dbReference>
<evidence type="ECO:0000256" key="1">
    <source>
        <dbReference type="ARBA" id="ARBA00000085"/>
    </source>
</evidence>
<dbReference type="PANTHER" id="PTHR43065">
    <property type="entry name" value="SENSOR HISTIDINE KINASE"/>
    <property type="match status" value="1"/>
</dbReference>
<comment type="catalytic activity">
    <reaction evidence="1">
        <text>ATP + protein L-histidine = ADP + protein N-phospho-L-histidine.</text>
        <dbReference type="EC" id="2.7.13.3"/>
    </reaction>
</comment>
<dbReference type="SMART" id="SM00091">
    <property type="entry name" value="PAS"/>
    <property type="match status" value="1"/>
</dbReference>
<dbReference type="SMART" id="SM00304">
    <property type="entry name" value="HAMP"/>
    <property type="match status" value="2"/>
</dbReference>
<evidence type="ECO:0000256" key="5">
    <source>
        <dbReference type="ARBA" id="ARBA00022553"/>
    </source>
</evidence>
<evidence type="ECO:0000256" key="9">
    <source>
        <dbReference type="ARBA" id="ARBA00022777"/>
    </source>
</evidence>
<dbReference type="Pfam" id="PF00989">
    <property type="entry name" value="PAS"/>
    <property type="match status" value="1"/>
</dbReference>
<dbReference type="SMART" id="SM00388">
    <property type="entry name" value="HisKA"/>
    <property type="match status" value="1"/>
</dbReference>
<organism evidence="18 19">
    <name type="scientific">Sphingomonas ginkgonis</name>
    <dbReference type="NCBI Taxonomy" id="2315330"/>
    <lineage>
        <taxon>Bacteria</taxon>
        <taxon>Pseudomonadati</taxon>
        <taxon>Pseudomonadota</taxon>
        <taxon>Alphaproteobacteria</taxon>
        <taxon>Sphingomonadales</taxon>
        <taxon>Sphingomonadaceae</taxon>
        <taxon>Sphingomonas</taxon>
    </lineage>
</organism>
<keyword evidence="19" id="KW-1185">Reference proteome</keyword>
<protein>
    <recommendedName>
        <fullName evidence="3">histidine kinase</fullName>
        <ecNumber evidence="3">2.7.13.3</ecNumber>
    </recommendedName>
</protein>
<dbReference type="InterPro" id="IPR003660">
    <property type="entry name" value="HAMP_dom"/>
</dbReference>
<reference evidence="18 19" key="1">
    <citation type="submission" date="2018-12" db="EMBL/GenBank/DDBJ databases">
        <title>Sphingomonas sp. HMF7854 Genome sequencing and assembly.</title>
        <authorList>
            <person name="Cha I."/>
            <person name="Kang H."/>
            <person name="Kim H."/>
            <person name="Kang J."/>
            <person name="Joh K."/>
        </authorList>
    </citation>
    <scope>NUCLEOTIDE SEQUENCE [LARGE SCALE GENOMIC DNA]</scope>
    <source>
        <strain evidence="18 19">HMF7854</strain>
    </source>
</reference>
<keyword evidence="13 15" id="KW-0472">Membrane</keyword>
<evidence type="ECO:0000259" key="16">
    <source>
        <dbReference type="PROSITE" id="PS50109"/>
    </source>
</evidence>
<keyword evidence="11 15" id="KW-1133">Transmembrane helix</keyword>
<evidence type="ECO:0000256" key="13">
    <source>
        <dbReference type="ARBA" id="ARBA00023136"/>
    </source>
</evidence>
<evidence type="ECO:0000256" key="10">
    <source>
        <dbReference type="ARBA" id="ARBA00022840"/>
    </source>
</evidence>
<gene>
    <name evidence="18" type="ORF">HMF7854_09860</name>
</gene>
<dbReference type="PROSITE" id="PS50885">
    <property type="entry name" value="HAMP"/>
    <property type="match status" value="1"/>
</dbReference>
<feature type="transmembrane region" description="Helical" evidence="15">
    <location>
        <begin position="322"/>
        <end position="343"/>
    </location>
</feature>
<proteinExistence type="predicted"/>
<feature type="transmembrane region" description="Helical" evidence="15">
    <location>
        <begin position="75"/>
        <end position="96"/>
    </location>
</feature>
<dbReference type="GO" id="GO:0000155">
    <property type="term" value="F:phosphorelay sensor kinase activity"/>
    <property type="evidence" value="ECO:0007669"/>
    <property type="project" value="InterPro"/>
</dbReference>
<dbReference type="SUPFAM" id="SSF47384">
    <property type="entry name" value="Homodimeric domain of signal transducing histidine kinase"/>
    <property type="match status" value="1"/>
</dbReference>
<dbReference type="GO" id="GO:0005886">
    <property type="term" value="C:plasma membrane"/>
    <property type="evidence" value="ECO:0007669"/>
    <property type="project" value="UniProtKB-SubCell"/>
</dbReference>
<dbReference type="InterPro" id="IPR004358">
    <property type="entry name" value="Sig_transdc_His_kin-like_C"/>
</dbReference>
<feature type="compositionally biased region" description="Basic and acidic residues" evidence="14">
    <location>
        <begin position="768"/>
        <end position="780"/>
    </location>
</feature>
<name>A0A429VBA3_9SPHN</name>
<comment type="subcellular location">
    <subcellularLocation>
        <location evidence="2">Cell membrane</location>
        <topology evidence="2">Multi-pass membrane protein</topology>
    </subcellularLocation>
</comment>
<evidence type="ECO:0000256" key="12">
    <source>
        <dbReference type="ARBA" id="ARBA00023012"/>
    </source>
</evidence>
<dbReference type="Gene3D" id="3.30.565.10">
    <property type="entry name" value="Histidine kinase-like ATPase, C-terminal domain"/>
    <property type="match status" value="1"/>
</dbReference>
<keyword evidence="8" id="KW-0547">Nucleotide-binding</keyword>
<dbReference type="PRINTS" id="PR00344">
    <property type="entry name" value="BCTRLSENSOR"/>
</dbReference>
<evidence type="ECO:0000313" key="18">
    <source>
        <dbReference type="EMBL" id="RST31107.1"/>
    </source>
</evidence>
<evidence type="ECO:0000256" key="8">
    <source>
        <dbReference type="ARBA" id="ARBA00022741"/>
    </source>
</evidence>
<dbReference type="PROSITE" id="PS50109">
    <property type="entry name" value="HIS_KIN"/>
    <property type="match status" value="1"/>
</dbReference>
<dbReference type="PIRSF" id="PIRSF037532">
    <property type="entry name" value="STHK_NtrY"/>
    <property type="match status" value="1"/>
</dbReference>
<dbReference type="InterPro" id="IPR035965">
    <property type="entry name" value="PAS-like_dom_sf"/>
</dbReference>
<evidence type="ECO:0000256" key="2">
    <source>
        <dbReference type="ARBA" id="ARBA00004651"/>
    </source>
</evidence>
<evidence type="ECO:0000256" key="7">
    <source>
        <dbReference type="ARBA" id="ARBA00022692"/>
    </source>
</evidence>
<dbReference type="InterPro" id="IPR003661">
    <property type="entry name" value="HisK_dim/P_dom"/>
</dbReference>
<dbReference type="CDD" id="cd06225">
    <property type="entry name" value="HAMP"/>
    <property type="match status" value="1"/>
</dbReference>
<dbReference type="CDD" id="cd00082">
    <property type="entry name" value="HisKA"/>
    <property type="match status" value="1"/>
</dbReference>